<organism evidence="3 4">
    <name type="scientific">Brassica oleracea var. oleracea</name>
    <dbReference type="NCBI Taxonomy" id="109376"/>
    <lineage>
        <taxon>Eukaryota</taxon>
        <taxon>Viridiplantae</taxon>
        <taxon>Streptophyta</taxon>
        <taxon>Embryophyta</taxon>
        <taxon>Tracheophyta</taxon>
        <taxon>Spermatophyta</taxon>
        <taxon>Magnoliopsida</taxon>
        <taxon>eudicotyledons</taxon>
        <taxon>Gunneridae</taxon>
        <taxon>Pentapetalae</taxon>
        <taxon>rosids</taxon>
        <taxon>malvids</taxon>
        <taxon>Brassicales</taxon>
        <taxon>Brassicaceae</taxon>
        <taxon>Brassiceae</taxon>
        <taxon>Brassica</taxon>
    </lineage>
</organism>
<dbReference type="PANTHER" id="PTHR48449:SF2">
    <property type="entry name" value="UBIQUITIN-LIKE PROTEASE FAMILY PROFILE DOMAIN-CONTAINING PROTEIN"/>
    <property type="match status" value="1"/>
</dbReference>
<feature type="compositionally biased region" description="Acidic residues" evidence="1">
    <location>
        <begin position="271"/>
        <end position="280"/>
    </location>
</feature>
<evidence type="ECO:0000259" key="2">
    <source>
        <dbReference type="Pfam" id="PF09331"/>
    </source>
</evidence>
<reference evidence="3" key="2">
    <citation type="submission" date="2015-03" db="UniProtKB">
        <authorList>
            <consortium name="EnsemblPlants"/>
        </authorList>
    </citation>
    <scope>IDENTIFICATION</scope>
</reference>
<proteinExistence type="predicted"/>
<reference evidence="3 4" key="1">
    <citation type="journal article" date="2014" name="Genome Biol.">
        <title>Transcriptome and methylome profiling reveals relics of genome dominance in the mesopolyploid Brassica oleracea.</title>
        <authorList>
            <person name="Parkin I.A."/>
            <person name="Koh C."/>
            <person name="Tang H."/>
            <person name="Robinson S.J."/>
            <person name="Kagale S."/>
            <person name="Clarke W.E."/>
            <person name="Town C.D."/>
            <person name="Nixon J."/>
            <person name="Krishnakumar V."/>
            <person name="Bidwell S.L."/>
            <person name="Denoeud F."/>
            <person name="Belcram H."/>
            <person name="Links M.G."/>
            <person name="Just J."/>
            <person name="Clarke C."/>
            <person name="Bender T."/>
            <person name="Huebert T."/>
            <person name="Mason A.S."/>
            <person name="Pires J.C."/>
            <person name="Barker G."/>
            <person name="Moore J."/>
            <person name="Walley P.G."/>
            <person name="Manoli S."/>
            <person name="Batley J."/>
            <person name="Edwards D."/>
            <person name="Nelson M.N."/>
            <person name="Wang X."/>
            <person name="Paterson A.H."/>
            <person name="King G."/>
            <person name="Bancroft I."/>
            <person name="Chalhoub B."/>
            <person name="Sharpe A.G."/>
        </authorList>
    </citation>
    <scope>NUCLEOTIDE SEQUENCE</scope>
    <source>
        <strain evidence="3 4">cv. TO1000</strain>
    </source>
</reference>
<dbReference type="HOGENOM" id="CLU_464118_0_0_1"/>
<evidence type="ECO:0000313" key="3">
    <source>
        <dbReference type="EnsemblPlants" id="Bo7g116750.1"/>
    </source>
</evidence>
<dbReference type="AlphaFoldDB" id="A0A0D3DHM7"/>
<dbReference type="PANTHER" id="PTHR48449">
    <property type="entry name" value="DUF1985 DOMAIN-CONTAINING PROTEIN"/>
    <property type="match status" value="1"/>
</dbReference>
<dbReference type="Gramene" id="Bo7g116750.1">
    <property type="protein sequence ID" value="Bo7g116750.1"/>
    <property type="gene ID" value="Bo7g116750"/>
</dbReference>
<sequence length="588" mass="65639">MEEIQIPERMFAAGEKPAGERVNTYHKPKRIDSIIEVLEPDEVEFMRNTTFGKIISQAENPSFSGTFGQFVIVRMLWVKKKYEIWFLFAGKPIRMSLQEFAHVTGLNCNKIIKKNIKRKKNPITEKLYWGELFGSLKFCPVDAAIEMLKKKKVKDREMRLKYACLAFTSCFLLPTSHLPRIIPEHVELIRDFSEFLAYPWGRVTFEMLVTGIKKKDEILLSQSSIALPGFVDAIQLVFMAAVPQIKEVVPQSEPVVVIESDSESESGCNDTEAEVEEETDAPAPQPKTTEVISMIEDTTHSRNQLEWDDEVDDETVDNLVRLIQNGKVFNKAMFVGGLTGIDLSRMRAEKKQKEKEGKDKKEPESLPDVLATDAVDIGASSRIANFIAGIINKKIADALSWEAAKIEQILGKVIIAQREKMEGAVIRSIIGFLGKQMSTAVREEDTSGRGQSGRENVDAANSAGPLLSPKEHGNQSGGAWSPLTRKEPLLHGEDNDSQLRADEVINKVINDVQEFSIPNDLTATENSHNLPLGVATDHESVEHVVVTEVEGFNVTPIVSQEHTSRIAQLPTVDEEETLADTEVCSRPN</sequence>
<evidence type="ECO:0000313" key="4">
    <source>
        <dbReference type="Proteomes" id="UP000032141"/>
    </source>
</evidence>
<feature type="region of interest" description="Disordered" evidence="1">
    <location>
        <begin position="259"/>
        <end position="285"/>
    </location>
</feature>
<accession>A0A0D3DHM7</accession>
<keyword evidence="4" id="KW-1185">Reference proteome</keyword>
<dbReference type="Proteomes" id="UP000032141">
    <property type="component" value="Chromosome C7"/>
</dbReference>
<feature type="domain" description="DUF1985" evidence="2">
    <location>
        <begin position="73"/>
        <end position="209"/>
    </location>
</feature>
<dbReference type="Pfam" id="PF09331">
    <property type="entry name" value="DUF1985"/>
    <property type="match status" value="1"/>
</dbReference>
<dbReference type="InterPro" id="IPR015410">
    <property type="entry name" value="DUF1985"/>
</dbReference>
<evidence type="ECO:0000256" key="1">
    <source>
        <dbReference type="SAM" id="MobiDB-lite"/>
    </source>
</evidence>
<protein>
    <recommendedName>
        <fullName evidence="2">DUF1985 domain-containing protein</fullName>
    </recommendedName>
</protein>
<feature type="compositionally biased region" description="Basic and acidic residues" evidence="1">
    <location>
        <begin position="484"/>
        <end position="497"/>
    </location>
</feature>
<feature type="region of interest" description="Disordered" evidence="1">
    <location>
        <begin position="442"/>
        <end position="497"/>
    </location>
</feature>
<dbReference type="EnsemblPlants" id="Bo7g116750.1">
    <property type="protein sequence ID" value="Bo7g116750.1"/>
    <property type="gene ID" value="Bo7g116750"/>
</dbReference>
<name>A0A0D3DHM7_BRAOL</name>